<dbReference type="SMART" id="SM00248">
    <property type="entry name" value="ANK"/>
    <property type="match status" value="5"/>
</dbReference>
<dbReference type="FunFam" id="1.10.510.10:FF:002160">
    <property type="entry name" value="Kinase, NEK"/>
    <property type="match status" value="1"/>
</dbReference>
<dbReference type="InterPro" id="IPR000719">
    <property type="entry name" value="Prot_kinase_dom"/>
</dbReference>
<dbReference type="EMBL" id="AHGT01000025">
    <property type="protein sequence ID" value="ESU37542.1"/>
    <property type="molecule type" value="Genomic_DNA"/>
</dbReference>
<dbReference type="InterPro" id="IPR011009">
    <property type="entry name" value="Kinase-like_dom_sf"/>
</dbReference>
<reference evidence="3" key="1">
    <citation type="submission" date="2012-02" db="EMBL/GenBank/DDBJ databases">
        <title>Genome sequencing of Giardia lamblia Genotypes A2 and B isolates (DH and GS) and comparative analysis with the genomes of Genotypes A1 and E (WB and Pig).</title>
        <authorList>
            <person name="Adam R."/>
            <person name="Dahlstrom E."/>
            <person name="Martens C."/>
            <person name="Bruno D."/>
            <person name="Barbian K."/>
            <person name="Porcella S.F."/>
            <person name="Nash T."/>
        </authorList>
    </citation>
    <scope>NUCLEOTIDE SEQUENCE</scope>
    <source>
        <strain evidence="3">DH</strain>
    </source>
</reference>
<protein>
    <submittedName>
        <fullName evidence="2">Serine/threonine protein kinase</fullName>
    </submittedName>
</protein>
<comment type="caution">
    <text evidence="2">The sequence shown here is derived from an EMBL/GenBank/DDBJ whole genome shotgun (WGS) entry which is preliminary data.</text>
</comment>
<accession>V6TGQ3</accession>
<dbReference type="VEuPathDB" id="GiardiaDB:GL50581_184"/>
<dbReference type="VEuPathDB" id="GiardiaDB:QR46_3483"/>
<dbReference type="Gene3D" id="1.10.510.10">
    <property type="entry name" value="Transferase(Phosphotransferase) domain 1"/>
    <property type="match status" value="1"/>
</dbReference>
<sequence length="542" mass="59971">VNICDHSKANLKWNLGFLVKPLKAGNKMDGQAFAMDYQPVADIYSTGVHEIASARSTRDPSSNIALFTCSYGGFDESDRATLRRRTGEYCEFNNSSTAVQPDLLSPYLARLSHYFNDDASALLTMGLPYGVNTLYDVMMAKAQSYSNFTEEEVWRVVAVLCDAARFMHSEEKPDTELEEFAHLGIHPANIFLYADGARIRLGYPYICPTTSFKNPGNYRAFQQLGEAHFMAPEFIEAGAKGSCPCDIFSIGMVGYAMMTNSTAWSASNINDLQGEVYTRGAISLPYDGRYSQDLVDLINSMLSFDSSARPKAEQLCASGKIAQCIAENGDAPTMAPPKMTRDIVQPPSGLTDLMIAARDGDLSGVRSNLHQAGSTDQCGRTALMYAAEHGYADCVRAIVSDAMGHGEVRLQDKYMWTATMYAAQNGHADCVSLLHEEFGMQRRDGATALFTAVFWNRCECVKVLAPTEAIISTNDRYWQGERYTAAMEAARWGRPECLQELLGYIDKYTTDNNGNDVAYYAMHPWEHVSADKSSRVREVLNL</sequence>
<dbReference type="GO" id="GO:0004674">
    <property type="term" value="F:protein serine/threonine kinase activity"/>
    <property type="evidence" value="ECO:0007669"/>
    <property type="project" value="UniProtKB-KW"/>
</dbReference>
<dbReference type="AlphaFoldDB" id="V6TGQ3"/>
<name>V6TGQ3_GIAIN</name>
<organism evidence="2 3">
    <name type="scientific">Giardia intestinalis</name>
    <name type="common">Giardia lamblia</name>
    <dbReference type="NCBI Taxonomy" id="5741"/>
    <lineage>
        <taxon>Eukaryota</taxon>
        <taxon>Metamonada</taxon>
        <taxon>Diplomonadida</taxon>
        <taxon>Hexamitidae</taxon>
        <taxon>Giardiinae</taxon>
        <taxon>Giardia</taxon>
    </lineage>
</organism>
<dbReference type="PANTHER" id="PTHR24120:SF4">
    <property type="entry name" value="GH07239P"/>
    <property type="match status" value="1"/>
</dbReference>
<evidence type="ECO:0000259" key="1">
    <source>
        <dbReference type="PROSITE" id="PS50011"/>
    </source>
</evidence>
<dbReference type="VEuPathDB" id="GiardiaDB:GL50581_183"/>
<dbReference type="PROSITE" id="PS50011">
    <property type="entry name" value="PROTEIN_KINASE_DOM"/>
    <property type="match status" value="1"/>
</dbReference>
<evidence type="ECO:0000313" key="2">
    <source>
        <dbReference type="EMBL" id="ESU37542.1"/>
    </source>
</evidence>
<gene>
    <name evidence="2" type="ORF">DHA2_15409</name>
</gene>
<dbReference type="InterPro" id="IPR002110">
    <property type="entry name" value="Ankyrin_rpt"/>
</dbReference>
<keyword evidence="2" id="KW-0723">Serine/threonine-protein kinase</keyword>
<dbReference type="Proteomes" id="UP000018320">
    <property type="component" value="Unassembled WGS sequence"/>
</dbReference>
<dbReference type="PANTHER" id="PTHR24120">
    <property type="entry name" value="GH07239P"/>
    <property type="match status" value="1"/>
</dbReference>
<dbReference type="Pfam" id="PF00069">
    <property type="entry name" value="Pkinase"/>
    <property type="match status" value="1"/>
</dbReference>
<feature type="domain" description="Protein kinase" evidence="1">
    <location>
        <begin position="37"/>
        <end position="321"/>
    </location>
</feature>
<dbReference type="GO" id="GO:0005524">
    <property type="term" value="F:ATP binding"/>
    <property type="evidence" value="ECO:0007669"/>
    <property type="project" value="InterPro"/>
</dbReference>
<dbReference type="VEuPathDB" id="GiardiaDB:GL50803_0015409"/>
<feature type="non-terminal residue" evidence="2">
    <location>
        <position position="1"/>
    </location>
</feature>
<dbReference type="SMART" id="SM00220">
    <property type="entry name" value="S_TKc"/>
    <property type="match status" value="1"/>
</dbReference>
<dbReference type="VEuPathDB" id="GiardiaDB:DHA2_15409"/>
<keyword evidence="2" id="KW-0808">Transferase</keyword>
<proteinExistence type="predicted"/>
<keyword evidence="2" id="KW-0418">Kinase</keyword>
<dbReference type="Gene3D" id="1.25.40.20">
    <property type="entry name" value="Ankyrin repeat-containing domain"/>
    <property type="match status" value="2"/>
</dbReference>
<evidence type="ECO:0000313" key="3">
    <source>
        <dbReference type="Proteomes" id="UP000018320"/>
    </source>
</evidence>
<dbReference type="Pfam" id="PF12796">
    <property type="entry name" value="Ank_2"/>
    <property type="match status" value="2"/>
</dbReference>
<reference evidence="2 3" key="2">
    <citation type="journal article" date="2013" name="Genome Biol. Evol.">
        <title>Genome sequencing of Giardia lamblia genotypes A2 and B isolates (DH and GS) and comparative analysis with the genomes of genotypes A1 and E (WB and Pig).</title>
        <authorList>
            <person name="Adam R.D."/>
            <person name="Dahlstrom E.W."/>
            <person name="Martens C.A."/>
            <person name="Bruno D.P."/>
            <person name="Barbian K.D."/>
            <person name="Ricklefs S.M."/>
            <person name="Hernandez M.M."/>
            <person name="Narla N.P."/>
            <person name="Patel R.B."/>
            <person name="Porcella S.F."/>
            <person name="Nash T.E."/>
        </authorList>
    </citation>
    <scope>NUCLEOTIDE SEQUENCE [LARGE SCALE GENOMIC DNA]</scope>
    <source>
        <strain evidence="2 3">DH</strain>
    </source>
</reference>
<dbReference type="InterPro" id="IPR036770">
    <property type="entry name" value="Ankyrin_rpt-contain_sf"/>
</dbReference>
<dbReference type="SUPFAM" id="SSF48403">
    <property type="entry name" value="Ankyrin repeat"/>
    <property type="match status" value="1"/>
</dbReference>
<dbReference type="SUPFAM" id="SSF56112">
    <property type="entry name" value="Protein kinase-like (PK-like)"/>
    <property type="match status" value="1"/>
</dbReference>